<organism evidence="5 6">
    <name type="scientific">Ramalina farinacea</name>
    <dbReference type="NCBI Taxonomy" id="258253"/>
    <lineage>
        <taxon>Eukaryota</taxon>
        <taxon>Fungi</taxon>
        <taxon>Dikarya</taxon>
        <taxon>Ascomycota</taxon>
        <taxon>Pezizomycotina</taxon>
        <taxon>Lecanoromycetes</taxon>
        <taxon>OSLEUM clade</taxon>
        <taxon>Lecanoromycetidae</taxon>
        <taxon>Lecanorales</taxon>
        <taxon>Lecanorineae</taxon>
        <taxon>Ramalinaceae</taxon>
        <taxon>Ramalina</taxon>
    </lineage>
</organism>
<name>A0AA43QU62_9LECA</name>
<evidence type="ECO:0000256" key="1">
    <source>
        <dbReference type="ARBA" id="ARBA00004123"/>
    </source>
</evidence>
<dbReference type="GO" id="GO:0030691">
    <property type="term" value="C:Noc2p-Noc3p complex"/>
    <property type="evidence" value="ECO:0007669"/>
    <property type="project" value="TreeGrafter"/>
</dbReference>
<evidence type="ECO:0000256" key="2">
    <source>
        <dbReference type="ARBA" id="ARBA00005907"/>
    </source>
</evidence>
<evidence type="ECO:0000256" key="3">
    <source>
        <dbReference type="ARBA" id="ARBA00023242"/>
    </source>
</evidence>
<feature type="compositionally biased region" description="Basic and acidic residues" evidence="4">
    <location>
        <begin position="63"/>
        <end position="73"/>
    </location>
</feature>
<gene>
    <name evidence="5" type="primary">NOC2</name>
    <name evidence="5" type="ORF">OHK93_001570</name>
</gene>
<feature type="region of interest" description="Disordered" evidence="4">
    <location>
        <begin position="88"/>
        <end position="141"/>
    </location>
</feature>
<feature type="compositionally biased region" description="Basic and acidic residues" evidence="4">
    <location>
        <begin position="724"/>
        <end position="741"/>
    </location>
</feature>
<dbReference type="GO" id="GO:0005730">
    <property type="term" value="C:nucleolus"/>
    <property type="evidence" value="ECO:0007669"/>
    <property type="project" value="TreeGrafter"/>
</dbReference>
<comment type="caution">
    <text evidence="5">The sequence shown here is derived from an EMBL/GenBank/DDBJ whole genome shotgun (WGS) entry which is preliminary data.</text>
</comment>
<feature type="compositionally biased region" description="Basic and acidic residues" evidence="4">
    <location>
        <begin position="640"/>
        <end position="649"/>
    </location>
</feature>
<feature type="compositionally biased region" description="Polar residues" evidence="4">
    <location>
        <begin position="113"/>
        <end position="126"/>
    </location>
</feature>
<comment type="subcellular location">
    <subcellularLocation>
        <location evidence="1">Nucleus</location>
    </subcellularLocation>
</comment>
<dbReference type="PANTHER" id="PTHR12687">
    <property type="entry name" value="NUCLEOLAR COMPLEX 2 AND RAD4-RELATED"/>
    <property type="match status" value="1"/>
</dbReference>
<accession>A0AA43QU62</accession>
<dbReference type="PANTHER" id="PTHR12687:SF4">
    <property type="entry name" value="NUCLEOLAR COMPLEX PROTEIN 2 HOMOLOG"/>
    <property type="match status" value="1"/>
</dbReference>
<keyword evidence="6" id="KW-1185">Reference proteome</keyword>
<feature type="region of interest" description="Disordered" evidence="4">
    <location>
        <begin position="627"/>
        <end position="652"/>
    </location>
</feature>
<dbReference type="AlphaFoldDB" id="A0AA43QU62"/>
<feature type="compositionally biased region" description="Acidic residues" evidence="4">
    <location>
        <begin position="132"/>
        <end position="141"/>
    </location>
</feature>
<evidence type="ECO:0000256" key="4">
    <source>
        <dbReference type="SAM" id="MobiDB-lite"/>
    </source>
</evidence>
<dbReference type="GO" id="GO:0030690">
    <property type="term" value="C:Noc1p-Noc2p complex"/>
    <property type="evidence" value="ECO:0007669"/>
    <property type="project" value="TreeGrafter"/>
</dbReference>
<dbReference type="InterPro" id="IPR005343">
    <property type="entry name" value="Noc2"/>
</dbReference>
<feature type="region of interest" description="Disordered" evidence="4">
    <location>
        <begin position="183"/>
        <end position="202"/>
    </location>
</feature>
<evidence type="ECO:0000313" key="5">
    <source>
        <dbReference type="EMBL" id="MDI1490370.1"/>
    </source>
</evidence>
<sequence length="782" mass="87736">MAGGTKKSTKKFQKNHLKDTIDKRKEFAKVKQRQQIKAKKQARHVADFKKAEDFSTNDNASTQKDEGAAKDLSKMSVDEFFQGGFELPEKAKSKKKKDNAAPQITGKRKRNAESTIIETPSQTRNSSKLEEDGSDESGEEDLEMHKADIDALAEKDPEFYKYLKENDAELLDFDEDADLAGIDDLSEEEAPKKKAKKGKQEDESVVKMATVQKWRKAMIEQYSLRAMREVVLAFRAAAHLNSEDGKGYKYTVSSPEVYHEILVTTLEHVPTVLNHHLPAKETHNGQIKVSTDSKKFRTLTPLFKSHIASILHLLSSLSDASTIKLTLNAITSLIPYLSSFKKMLKSLIKTVVDVYSSSMLTDEATLITAFLLLQRLAVIGDPSIREAVLKQTYQGLVKGSRITNVHTLPSINLMKNSCVELWGLDANLGYTTGFTFIRQLAVHLRTSITRPTKDSYKVIYNWQYIHSLDFWSRVLSTHCSPASSLHLKTPTDSPLHPLIYPLVQITLGALRLIPTPSYFPLRFHLTRSLLRLSRTTATYIPLAPALLEVLQSPELSKPPRPSTLPPLDFSTSLRCPKSYLRTRIYQDGVGQQTQELLAEFFGCWAKSIAFPDLVIPPTVMLKRWLKSASSTPQRGGMDAHTGKKSEGRGNKNAKLNNLIGLLVQKMNANAEFVERARRNVRFGPGDREQVDGFLRDVEVGDTPLGAFVEGLRRTREERERVLEAGRRADERKKAGEKREGEAAEMEGLRSGLRGEMEVDGTEEEGEDGEEMEEEGDVVSEDD</sequence>
<dbReference type="Pfam" id="PF03715">
    <property type="entry name" value="Noc2"/>
    <property type="match status" value="1"/>
</dbReference>
<evidence type="ECO:0000313" key="6">
    <source>
        <dbReference type="Proteomes" id="UP001161017"/>
    </source>
</evidence>
<feature type="region of interest" description="Disordered" evidence="4">
    <location>
        <begin position="1"/>
        <end position="73"/>
    </location>
</feature>
<feature type="compositionally biased region" description="Basic and acidic residues" evidence="4">
    <location>
        <begin position="16"/>
        <end position="29"/>
    </location>
</feature>
<dbReference type="EMBL" id="JAPUFD010000011">
    <property type="protein sequence ID" value="MDI1490370.1"/>
    <property type="molecule type" value="Genomic_DNA"/>
</dbReference>
<reference evidence="5" key="1">
    <citation type="journal article" date="2023" name="Genome Biol. Evol.">
        <title>First Whole Genome Sequence and Flow Cytometry Genome Size Data for the Lichen-Forming Fungus Ramalina farinacea (Ascomycota).</title>
        <authorList>
            <person name="Llewellyn T."/>
            <person name="Mian S."/>
            <person name="Hill R."/>
            <person name="Leitch I.J."/>
            <person name="Gaya E."/>
        </authorList>
    </citation>
    <scope>NUCLEOTIDE SEQUENCE</scope>
    <source>
        <strain evidence="5">LIQ254RAFAR</strain>
    </source>
</reference>
<dbReference type="Proteomes" id="UP001161017">
    <property type="component" value="Unassembled WGS sequence"/>
</dbReference>
<dbReference type="GO" id="GO:0042273">
    <property type="term" value="P:ribosomal large subunit biogenesis"/>
    <property type="evidence" value="ECO:0007669"/>
    <property type="project" value="TreeGrafter"/>
</dbReference>
<dbReference type="GO" id="GO:0005654">
    <property type="term" value="C:nucleoplasm"/>
    <property type="evidence" value="ECO:0007669"/>
    <property type="project" value="TreeGrafter"/>
</dbReference>
<feature type="compositionally biased region" description="Acidic residues" evidence="4">
    <location>
        <begin position="757"/>
        <end position="782"/>
    </location>
</feature>
<feature type="compositionally biased region" description="Basic and acidic residues" evidence="4">
    <location>
        <begin position="44"/>
        <end position="53"/>
    </location>
</feature>
<protein>
    <submittedName>
        <fullName evidence="5">Nucleolar Complex 2 protein</fullName>
    </submittedName>
</protein>
<feature type="region of interest" description="Disordered" evidence="4">
    <location>
        <begin position="724"/>
        <end position="782"/>
    </location>
</feature>
<comment type="similarity">
    <text evidence="2">Belongs to the NOC2 family.</text>
</comment>
<keyword evidence="3" id="KW-0539">Nucleus</keyword>
<feature type="compositionally biased region" description="Basic residues" evidence="4">
    <location>
        <begin position="30"/>
        <end position="43"/>
    </location>
</feature>
<proteinExistence type="inferred from homology"/>